<dbReference type="InterPro" id="IPR042089">
    <property type="entry name" value="Peptidase_M13_dom_2"/>
</dbReference>
<protein>
    <recommendedName>
        <fullName evidence="1">Peptidase M13 C-terminal domain-containing protein</fullName>
    </recommendedName>
</protein>
<feature type="domain" description="Peptidase M13 C-terminal" evidence="1">
    <location>
        <begin position="59"/>
        <end position="138"/>
    </location>
</feature>
<dbReference type="Gene3D" id="1.10.1380.10">
    <property type="entry name" value="Neutral endopeptidase , domain2"/>
    <property type="match status" value="1"/>
</dbReference>
<evidence type="ECO:0000259" key="1">
    <source>
        <dbReference type="Pfam" id="PF01431"/>
    </source>
</evidence>
<organism evidence="2 3">
    <name type="scientific">Lymnaea stagnalis</name>
    <name type="common">Great pond snail</name>
    <name type="synonym">Helix stagnalis</name>
    <dbReference type="NCBI Taxonomy" id="6523"/>
    <lineage>
        <taxon>Eukaryota</taxon>
        <taxon>Metazoa</taxon>
        <taxon>Spiralia</taxon>
        <taxon>Lophotrochozoa</taxon>
        <taxon>Mollusca</taxon>
        <taxon>Gastropoda</taxon>
        <taxon>Heterobranchia</taxon>
        <taxon>Euthyneura</taxon>
        <taxon>Panpulmonata</taxon>
        <taxon>Hygrophila</taxon>
        <taxon>Lymnaeoidea</taxon>
        <taxon>Lymnaeidae</taxon>
        <taxon>Lymnaea</taxon>
    </lineage>
</organism>
<dbReference type="Pfam" id="PF01431">
    <property type="entry name" value="Peptidase_M13"/>
    <property type="match status" value="1"/>
</dbReference>
<keyword evidence="3" id="KW-1185">Reference proteome</keyword>
<dbReference type="GO" id="GO:0004222">
    <property type="term" value="F:metalloendopeptidase activity"/>
    <property type="evidence" value="ECO:0007669"/>
    <property type="project" value="InterPro"/>
</dbReference>
<accession>A0AAV2IBG9</accession>
<dbReference type="AlphaFoldDB" id="A0AAV2IBG9"/>
<gene>
    <name evidence="2" type="ORF">GSLYS_00017107001</name>
</gene>
<evidence type="ECO:0000313" key="2">
    <source>
        <dbReference type="EMBL" id="CAL1543573.1"/>
    </source>
</evidence>
<proteinExistence type="predicted"/>
<dbReference type="PANTHER" id="PTHR11733">
    <property type="entry name" value="ZINC METALLOPROTEASE FAMILY M13 NEPRILYSIN-RELATED"/>
    <property type="match status" value="1"/>
</dbReference>
<dbReference type="PROSITE" id="PS51885">
    <property type="entry name" value="NEPRILYSIN"/>
    <property type="match status" value="1"/>
</dbReference>
<name>A0AAV2IBG9_LYMST</name>
<dbReference type="Gene3D" id="3.40.390.10">
    <property type="entry name" value="Collagenase (Catalytic Domain)"/>
    <property type="match status" value="1"/>
</dbReference>
<dbReference type="GO" id="GO:0016485">
    <property type="term" value="P:protein processing"/>
    <property type="evidence" value="ECO:0007669"/>
    <property type="project" value="TreeGrafter"/>
</dbReference>
<dbReference type="EMBL" id="CAXITT010000561">
    <property type="protein sequence ID" value="CAL1543573.1"/>
    <property type="molecule type" value="Genomic_DNA"/>
</dbReference>
<evidence type="ECO:0000313" key="3">
    <source>
        <dbReference type="Proteomes" id="UP001497497"/>
    </source>
</evidence>
<dbReference type="InterPro" id="IPR000718">
    <property type="entry name" value="Peptidase_M13"/>
</dbReference>
<dbReference type="PANTHER" id="PTHR11733:SF240">
    <property type="entry name" value="GH14155P-RELATED"/>
    <property type="match status" value="1"/>
</dbReference>
<dbReference type="SUPFAM" id="SSF55486">
    <property type="entry name" value="Metalloproteases ('zincins'), catalytic domain"/>
    <property type="match status" value="1"/>
</dbReference>
<comment type="caution">
    <text evidence="2">The sequence shown here is derived from an EMBL/GenBank/DDBJ whole genome shotgun (WGS) entry which is preliminary data.</text>
</comment>
<dbReference type="GO" id="GO:0005886">
    <property type="term" value="C:plasma membrane"/>
    <property type="evidence" value="ECO:0007669"/>
    <property type="project" value="TreeGrafter"/>
</dbReference>
<reference evidence="2 3" key="1">
    <citation type="submission" date="2024-04" db="EMBL/GenBank/DDBJ databases">
        <authorList>
            <consortium name="Genoscope - CEA"/>
            <person name="William W."/>
        </authorList>
    </citation>
    <scope>NUCLEOTIDE SEQUENCE [LARGE SCALE GENOMIC DNA]</scope>
</reference>
<dbReference type="InterPro" id="IPR018497">
    <property type="entry name" value="Peptidase_M13_C"/>
</dbReference>
<dbReference type="InterPro" id="IPR024079">
    <property type="entry name" value="MetalloPept_cat_dom_sf"/>
</dbReference>
<dbReference type="Proteomes" id="UP001497497">
    <property type="component" value="Unassembled WGS sequence"/>
</dbReference>
<sequence>MDKIYEKAEVFPGDLLNSVICIRKEIIRQRFQLEQHSPTIGWEHMYRGMHAFSNSRLPSVNVTISYLQPPIYSPLFPRSFQYGGLGALLGHEFVHHFDIDRRLVDRDHLPISPGWTSSANESFMASVSCLVDQYSSCTYDGIRVSG</sequence>